<dbReference type="SUPFAM" id="SSF69304">
    <property type="entry name" value="Tricorn protease N-terminal domain"/>
    <property type="match status" value="1"/>
</dbReference>
<evidence type="ECO:0000313" key="3">
    <source>
        <dbReference type="EMBL" id="SQD92856.1"/>
    </source>
</evidence>
<dbReference type="GO" id="GO:0006508">
    <property type="term" value="P:proteolysis"/>
    <property type="evidence" value="ECO:0007669"/>
    <property type="project" value="InterPro"/>
</dbReference>
<dbReference type="Pfam" id="PF07676">
    <property type="entry name" value="PD40"/>
    <property type="match status" value="1"/>
</dbReference>
<dbReference type="PANTHER" id="PTHR36842:SF1">
    <property type="entry name" value="PROTEIN TOLB"/>
    <property type="match status" value="1"/>
</dbReference>
<dbReference type="PROSITE" id="PS51257">
    <property type="entry name" value="PROKAR_LIPOPROTEIN"/>
    <property type="match status" value="1"/>
</dbReference>
<evidence type="ECO:0000256" key="1">
    <source>
        <dbReference type="ARBA" id="ARBA00009820"/>
    </source>
</evidence>
<dbReference type="Pfam" id="PF00930">
    <property type="entry name" value="DPPIV_N"/>
    <property type="match status" value="1"/>
</dbReference>
<dbReference type="InterPro" id="IPR011659">
    <property type="entry name" value="WD40"/>
</dbReference>
<organism evidence="3 4">
    <name type="scientific">Candidatus Bipolaricaulis anaerobius</name>
    <dbReference type="NCBI Taxonomy" id="2026885"/>
    <lineage>
        <taxon>Bacteria</taxon>
        <taxon>Candidatus Bipolaricaulota</taxon>
        <taxon>Candidatus Bipolaricaulia</taxon>
        <taxon>Candidatus Bipolaricaulales</taxon>
        <taxon>Candidatus Bipolaricaulaceae</taxon>
        <taxon>Candidatus Bipolaricaulis</taxon>
    </lineage>
</organism>
<protein>
    <submittedName>
        <fullName evidence="3">TolB protein</fullName>
    </submittedName>
</protein>
<feature type="domain" description="Dipeptidylpeptidase IV N-terminal" evidence="2">
    <location>
        <begin position="59"/>
        <end position="121"/>
    </location>
</feature>
<reference evidence="4" key="1">
    <citation type="submission" date="2018-05" db="EMBL/GenBank/DDBJ databases">
        <authorList>
            <person name="Hao L."/>
        </authorList>
    </citation>
    <scope>NUCLEOTIDE SEQUENCE [LARGE SCALE GENOMIC DNA]</scope>
</reference>
<dbReference type="InterPro" id="IPR011042">
    <property type="entry name" value="6-blade_b-propeller_TolB-like"/>
</dbReference>
<dbReference type="AlphaFoldDB" id="A0A2X3KZC3"/>
<gene>
    <name evidence="3" type="ORF">BARAN1_0832</name>
</gene>
<dbReference type="RefSeq" id="WP_122031129.1">
    <property type="nucleotide sequence ID" value="NZ_LS483254.1"/>
</dbReference>
<sequence>MVRITFKGLILAVLGLIVTGCSFFGGEEQPVDFWQPALSPDGTTLAYIAKGEKSYNLFALDLATGQERLVLALERDIVYPSWSPDGERIAFMYVQDENNWDIFTVEVATGTVFRVTSDAATDANPVWTAVGPILFNSDRGGQWGAYTINPDGTGLRKLSFDRPAEG</sequence>
<dbReference type="EMBL" id="LS483254">
    <property type="protein sequence ID" value="SQD92856.1"/>
    <property type="molecule type" value="Genomic_DNA"/>
</dbReference>
<proteinExistence type="inferred from homology"/>
<name>A0A2X3KZC3_9BACT</name>
<dbReference type="InterPro" id="IPR002469">
    <property type="entry name" value="Peptidase_S9B_N"/>
</dbReference>
<dbReference type="OrthoDB" id="166108at2"/>
<dbReference type="Proteomes" id="UP000249818">
    <property type="component" value="Chromosome BARAN1"/>
</dbReference>
<evidence type="ECO:0000259" key="2">
    <source>
        <dbReference type="Pfam" id="PF00930"/>
    </source>
</evidence>
<dbReference type="Gene3D" id="2.120.10.30">
    <property type="entry name" value="TolB, C-terminal domain"/>
    <property type="match status" value="1"/>
</dbReference>
<keyword evidence="4" id="KW-1185">Reference proteome</keyword>
<dbReference type="PANTHER" id="PTHR36842">
    <property type="entry name" value="PROTEIN TOLB HOMOLOG"/>
    <property type="match status" value="1"/>
</dbReference>
<evidence type="ECO:0000313" key="4">
    <source>
        <dbReference type="Proteomes" id="UP000249818"/>
    </source>
</evidence>
<comment type="similarity">
    <text evidence="1">Belongs to the TolB family.</text>
</comment>
<dbReference type="KEGG" id="bana:BARAN1_0832"/>
<accession>A0A2X3KZC3</accession>